<dbReference type="Pfam" id="PF16448">
    <property type="entry name" value="LapD_MoxY_N"/>
    <property type="match status" value="1"/>
</dbReference>
<dbReference type="InterPro" id="IPR032244">
    <property type="entry name" value="LapD_MoxY_N"/>
</dbReference>
<reference evidence="2" key="1">
    <citation type="submission" date="2020-10" db="EMBL/GenBank/DDBJ databases">
        <title>Connecting structure to function with the recovery of over 1000 high-quality activated sludge metagenome-assembled genomes encoding full-length rRNA genes using long-read sequencing.</title>
        <authorList>
            <person name="Singleton C.M."/>
            <person name="Petriglieri F."/>
            <person name="Kristensen J.M."/>
            <person name="Kirkegaard R.H."/>
            <person name="Michaelsen T.Y."/>
            <person name="Andersen M.H."/>
            <person name="Karst S.M."/>
            <person name="Dueholm M.S."/>
            <person name="Nielsen P.H."/>
            <person name="Albertsen M."/>
        </authorList>
    </citation>
    <scope>NUCLEOTIDE SEQUENCE</scope>
    <source>
        <strain evidence="2">Hirt_18-Q3-R61-65_BATAC.395</strain>
    </source>
</reference>
<name>A0A9D7PT14_9PROT</name>
<dbReference type="Proteomes" id="UP000886689">
    <property type="component" value="Unassembled WGS sequence"/>
</dbReference>
<organism evidence="2 3">
    <name type="scientific">Candidatus Proximibacter danicus</name>
    <dbReference type="NCBI Taxonomy" id="2954365"/>
    <lineage>
        <taxon>Bacteria</taxon>
        <taxon>Pseudomonadati</taxon>
        <taxon>Pseudomonadota</taxon>
        <taxon>Betaproteobacteria</taxon>
        <taxon>Candidatus Proximibacter</taxon>
    </lineage>
</organism>
<evidence type="ECO:0000259" key="1">
    <source>
        <dbReference type="Pfam" id="PF16448"/>
    </source>
</evidence>
<evidence type="ECO:0000313" key="3">
    <source>
        <dbReference type="Proteomes" id="UP000886689"/>
    </source>
</evidence>
<comment type="caution">
    <text evidence="2">The sequence shown here is derived from an EMBL/GenBank/DDBJ whole genome shotgun (WGS) entry which is preliminary data.</text>
</comment>
<dbReference type="Gene3D" id="3.30.110.200">
    <property type="match status" value="1"/>
</dbReference>
<protein>
    <recommendedName>
        <fullName evidence="1">LapD/MoxY periplasmic domain-containing protein</fullName>
    </recommendedName>
</protein>
<dbReference type="EMBL" id="JADJUC010000028">
    <property type="protein sequence ID" value="MBK8525192.1"/>
    <property type="molecule type" value="Genomic_DNA"/>
</dbReference>
<dbReference type="AlphaFoldDB" id="A0A9D7PT14"/>
<feature type="domain" description="LapD/MoxY periplasmic" evidence="1">
    <location>
        <begin position="26"/>
        <end position="98"/>
    </location>
</feature>
<accession>A0A9D7PT14</accession>
<proteinExistence type="predicted"/>
<evidence type="ECO:0000313" key="2">
    <source>
        <dbReference type="EMBL" id="MBK8525192.1"/>
    </source>
</evidence>
<sequence>MSMTDNCGSPSSSAPCSPWAAALLTSTLAARAYLSQRLTLKNADNATALALALSQKQPDAIDIELTAAALFDSSNYELVRVTDPEGKTIVERRARRVISMPGMVRSSLSDYRQPRRGADFQWLEAGRHCPSGQPQPLRLPGAVVKHAGDDCGVVWPVWFGGYLGALVLRRLRQPSERCHRAGAGYFERRFITIEEPDVPELKQLATAMNATVTRLKDMFEEAGRLEAVRREANSDALTGLANHQLFHGPPARSSTG</sequence>
<gene>
    <name evidence="2" type="ORF">IPL58_14845</name>
</gene>